<keyword evidence="2" id="KW-0472">Membrane</keyword>
<feature type="region of interest" description="Disordered" evidence="1">
    <location>
        <begin position="92"/>
        <end position="130"/>
    </location>
</feature>
<dbReference type="EMBL" id="JAINDJ010000004">
    <property type="protein sequence ID" value="KAG9450212.1"/>
    <property type="molecule type" value="Genomic_DNA"/>
</dbReference>
<sequence>MATSSRSRSSGPVLPLNGIRRSSSPSGRFCTSSYSQSASAFASSSASFSATFSSPSSGFLHRSASPTRVNLCGPIPTAPSVRFCIDRSPSPGRSFAVSPRERQVVKHQTKPLSAPQKRTSKEESGVPASAESALGDVQGRRLKVSGILCSVIRSSRSVYRYVSRSVVPWGVRPLRWLCGAFVFFVVWYVFVSRQGLLSFVEATKEEMRVFHDIGLELPSLLLELGTGKWHLNNLYLEIGEEGLEP</sequence>
<keyword evidence="2" id="KW-1133">Transmembrane helix</keyword>
<organism evidence="3 4">
    <name type="scientific">Aristolochia fimbriata</name>
    <name type="common">White veined hardy Dutchman's pipe vine</name>
    <dbReference type="NCBI Taxonomy" id="158543"/>
    <lineage>
        <taxon>Eukaryota</taxon>
        <taxon>Viridiplantae</taxon>
        <taxon>Streptophyta</taxon>
        <taxon>Embryophyta</taxon>
        <taxon>Tracheophyta</taxon>
        <taxon>Spermatophyta</taxon>
        <taxon>Magnoliopsida</taxon>
        <taxon>Magnoliidae</taxon>
        <taxon>Piperales</taxon>
        <taxon>Aristolochiaceae</taxon>
        <taxon>Aristolochia</taxon>
    </lineage>
</organism>
<feature type="region of interest" description="Disordered" evidence="1">
    <location>
        <begin position="1"/>
        <end position="28"/>
    </location>
</feature>
<name>A0AAV7ERD7_ARIFI</name>
<gene>
    <name evidence="3" type="ORF">H6P81_010177</name>
</gene>
<evidence type="ECO:0000256" key="1">
    <source>
        <dbReference type="SAM" id="MobiDB-lite"/>
    </source>
</evidence>
<evidence type="ECO:0008006" key="5">
    <source>
        <dbReference type="Google" id="ProtNLM"/>
    </source>
</evidence>
<evidence type="ECO:0000256" key="2">
    <source>
        <dbReference type="SAM" id="Phobius"/>
    </source>
</evidence>
<evidence type="ECO:0000313" key="3">
    <source>
        <dbReference type="EMBL" id="KAG9450212.1"/>
    </source>
</evidence>
<accession>A0AAV7ERD7</accession>
<protein>
    <recommendedName>
        <fullName evidence="5">Transmembrane protein</fullName>
    </recommendedName>
</protein>
<evidence type="ECO:0000313" key="4">
    <source>
        <dbReference type="Proteomes" id="UP000825729"/>
    </source>
</evidence>
<keyword evidence="4" id="KW-1185">Reference proteome</keyword>
<reference evidence="3 4" key="1">
    <citation type="submission" date="2021-07" db="EMBL/GenBank/DDBJ databases">
        <title>The Aristolochia fimbriata genome: insights into angiosperm evolution, floral development and chemical biosynthesis.</title>
        <authorList>
            <person name="Jiao Y."/>
        </authorList>
    </citation>
    <scope>NUCLEOTIDE SEQUENCE [LARGE SCALE GENOMIC DNA]</scope>
    <source>
        <strain evidence="3">IBCAS-2021</strain>
        <tissue evidence="3">Leaf</tissue>
    </source>
</reference>
<keyword evidence="2" id="KW-0812">Transmembrane</keyword>
<feature type="transmembrane region" description="Helical" evidence="2">
    <location>
        <begin position="174"/>
        <end position="191"/>
    </location>
</feature>
<comment type="caution">
    <text evidence="3">The sequence shown here is derived from an EMBL/GenBank/DDBJ whole genome shotgun (WGS) entry which is preliminary data.</text>
</comment>
<dbReference type="Proteomes" id="UP000825729">
    <property type="component" value="Unassembled WGS sequence"/>
</dbReference>
<proteinExistence type="predicted"/>
<feature type="compositionally biased region" description="Polar residues" evidence="1">
    <location>
        <begin position="1"/>
        <end position="10"/>
    </location>
</feature>
<dbReference type="AlphaFoldDB" id="A0AAV7ERD7"/>